<sequence>MNTPGGGGPKARRSSRKEKGILGHPGLRGMGGGTQGAPERSLESASLPPRVHSKKAFSESWISVKSGRDTFATAGLITPGISPPENIVISPLRAPKLNAKTRALYRS</sequence>
<name>A0A5B7FTI8_PORTR</name>
<gene>
    <name evidence="2" type="ORF">E2C01_042041</name>
</gene>
<keyword evidence="3" id="KW-1185">Reference proteome</keyword>
<evidence type="ECO:0000313" key="2">
    <source>
        <dbReference type="EMBL" id="MPC48273.1"/>
    </source>
</evidence>
<accession>A0A5B7FTI8</accession>
<dbReference type="Proteomes" id="UP000324222">
    <property type="component" value="Unassembled WGS sequence"/>
</dbReference>
<feature type="compositionally biased region" description="Gly residues" evidence="1">
    <location>
        <begin position="26"/>
        <end position="35"/>
    </location>
</feature>
<evidence type="ECO:0000256" key="1">
    <source>
        <dbReference type="SAM" id="MobiDB-lite"/>
    </source>
</evidence>
<comment type="caution">
    <text evidence="2">The sequence shown here is derived from an EMBL/GenBank/DDBJ whole genome shotgun (WGS) entry which is preliminary data.</text>
</comment>
<dbReference type="AlphaFoldDB" id="A0A5B7FTI8"/>
<proteinExistence type="predicted"/>
<feature type="region of interest" description="Disordered" evidence="1">
    <location>
        <begin position="1"/>
        <end position="57"/>
    </location>
</feature>
<protein>
    <submittedName>
        <fullName evidence="2">Uncharacterized protein</fullName>
    </submittedName>
</protein>
<evidence type="ECO:0000313" key="3">
    <source>
        <dbReference type="Proteomes" id="UP000324222"/>
    </source>
</evidence>
<reference evidence="2 3" key="1">
    <citation type="submission" date="2019-05" db="EMBL/GenBank/DDBJ databases">
        <title>Another draft genome of Portunus trituberculatus and its Hox gene families provides insights of decapod evolution.</title>
        <authorList>
            <person name="Jeong J.-H."/>
            <person name="Song I."/>
            <person name="Kim S."/>
            <person name="Choi T."/>
            <person name="Kim D."/>
            <person name="Ryu S."/>
            <person name="Kim W."/>
        </authorList>
    </citation>
    <scope>NUCLEOTIDE SEQUENCE [LARGE SCALE GENOMIC DNA]</scope>
    <source>
        <tissue evidence="2">Muscle</tissue>
    </source>
</reference>
<dbReference type="EMBL" id="VSRR010008200">
    <property type="protein sequence ID" value="MPC48273.1"/>
    <property type="molecule type" value="Genomic_DNA"/>
</dbReference>
<organism evidence="2 3">
    <name type="scientific">Portunus trituberculatus</name>
    <name type="common">Swimming crab</name>
    <name type="synonym">Neptunus trituberculatus</name>
    <dbReference type="NCBI Taxonomy" id="210409"/>
    <lineage>
        <taxon>Eukaryota</taxon>
        <taxon>Metazoa</taxon>
        <taxon>Ecdysozoa</taxon>
        <taxon>Arthropoda</taxon>
        <taxon>Crustacea</taxon>
        <taxon>Multicrustacea</taxon>
        <taxon>Malacostraca</taxon>
        <taxon>Eumalacostraca</taxon>
        <taxon>Eucarida</taxon>
        <taxon>Decapoda</taxon>
        <taxon>Pleocyemata</taxon>
        <taxon>Brachyura</taxon>
        <taxon>Eubrachyura</taxon>
        <taxon>Portunoidea</taxon>
        <taxon>Portunidae</taxon>
        <taxon>Portuninae</taxon>
        <taxon>Portunus</taxon>
    </lineage>
</organism>